<evidence type="ECO:0000313" key="1">
    <source>
        <dbReference type="EMBL" id="AAS96120.1"/>
    </source>
</evidence>
<name>Q72BJ3_NITV2</name>
<dbReference type="AlphaFoldDB" id="Q72BJ3"/>
<proteinExistence type="predicted"/>
<dbReference type="KEGG" id="dvu:DVU_1642"/>
<dbReference type="EnsemblBacteria" id="AAS96120">
    <property type="protein sequence ID" value="AAS96120"/>
    <property type="gene ID" value="DVU_1642"/>
</dbReference>
<dbReference type="Proteomes" id="UP000002194">
    <property type="component" value="Chromosome"/>
</dbReference>
<reference evidence="1 2" key="1">
    <citation type="journal article" date="2004" name="Nat. Biotechnol.">
        <title>The genome sequence of the anaerobic, sulfate-reducing bacterium Desulfovibrio vulgaris Hildenborough.</title>
        <authorList>
            <person name="Heidelberg J.F."/>
            <person name="Seshadri R."/>
            <person name="Haveman S.A."/>
            <person name="Hemme C.L."/>
            <person name="Paulsen I.T."/>
            <person name="Kolonay J.F."/>
            <person name="Eisen J.A."/>
            <person name="Ward N."/>
            <person name="Methe B."/>
            <person name="Brinkac L.M."/>
            <person name="Daugherty S.C."/>
            <person name="Deboy R.T."/>
            <person name="Dodson R.J."/>
            <person name="Durkin A.S."/>
            <person name="Madupu R."/>
            <person name="Nelson W.C."/>
            <person name="Sullivan S.A."/>
            <person name="Fouts D."/>
            <person name="Haft D.H."/>
            <person name="Selengut J."/>
            <person name="Peterson J.D."/>
            <person name="Davidsen T.M."/>
            <person name="Zafar N."/>
            <person name="Zhou L."/>
            <person name="Radune D."/>
            <person name="Dimitrov G."/>
            <person name="Hance M."/>
            <person name="Tran K."/>
            <person name="Khouri H."/>
            <person name="Gill J."/>
            <person name="Utterback T.R."/>
            <person name="Feldblyum T.V."/>
            <person name="Wall J.D."/>
            <person name="Voordouw G."/>
            <person name="Fraser C.M."/>
        </authorList>
    </citation>
    <scope>NUCLEOTIDE SEQUENCE [LARGE SCALE GENOMIC DNA]</scope>
    <source>
        <strain evidence="2">ATCC 29579 / DSM 644 / NCIMB 8303 / VKM B-1760 / Hildenborough</strain>
    </source>
</reference>
<dbReference type="PaxDb" id="882-DVU_1642"/>
<sequence length="329" mass="35271">MGKGEGYALAARTGCTARHSVLVWAVSHSVNACCMFSQSSGVVLRARESRKAMSGVMAARSFTIAERALREMPSCCASAVIVRPSSSMCILCRMPPGCVGFLVRVRMGDSSQSKRVTAGRYRPGRDSLYARRMALMVVWYPLPCCLNHSSTSASRRNVTCFLRGGGTRRARSQNVSSRIGLSGSVSALAVSCASEKALLRLPSVSGRILLISSMSKSTFLSLFVAIVPPLSGVCAAGGNDPEQVCPAHGEGDDQHHARVFPYGLAPGFAIVLAPVVHELERTGQHLCRLHEVDVVLFNIGPAFVFVPLEAHAKFVVTNCNYVKGRSIVR</sequence>
<dbReference type="HOGENOM" id="CLU_843938_0_0_7"/>
<evidence type="ECO:0000313" key="2">
    <source>
        <dbReference type="Proteomes" id="UP000002194"/>
    </source>
</evidence>
<organism evidence="1 2">
    <name type="scientific">Nitratidesulfovibrio vulgaris (strain ATCC 29579 / DSM 644 / CCUG 34227 / NCIMB 8303 / VKM B-1760 / Hildenborough)</name>
    <name type="common">Desulfovibrio vulgaris</name>
    <dbReference type="NCBI Taxonomy" id="882"/>
    <lineage>
        <taxon>Bacteria</taxon>
        <taxon>Pseudomonadati</taxon>
        <taxon>Thermodesulfobacteriota</taxon>
        <taxon>Desulfovibrionia</taxon>
        <taxon>Desulfovibrionales</taxon>
        <taxon>Desulfovibrionaceae</taxon>
        <taxon>Nitratidesulfovibrio</taxon>
    </lineage>
</organism>
<dbReference type="EMBL" id="AE017285">
    <property type="protein sequence ID" value="AAS96120.1"/>
    <property type="molecule type" value="Genomic_DNA"/>
</dbReference>
<keyword evidence="2" id="KW-1185">Reference proteome</keyword>
<gene>
    <name evidence="1" type="ordered locus">DVU_1642</name>
</gene>
<dbReference type="STRING" id="882.DVU_1642"/>
<accession>Q72BJ3</accession>
<protein>
    <submittedName>
        <fullName evidence="1">Uncharacterized protein</fullName>
    </submittedName>
</protein>